<evidence type="ECO:0000256" key="1">
    <source>
        <dbReference type="ARBA" id="ARBA00010088"/>
    </source>
</evidence>
<accession>A0A9Y2ILW2</accession>
<organism evidence="4 5">
    <name type="scientific">Amycolatopsis carbonis</name>
    <dbReference type="NCBI Taxonomy" id="715471"/>
    <lineage>
        <taxon>Bacteria</taxon>
        <taxon>Bacillati</taxon>
        <taxon>Actinomycetota</taxon>
        <taxon>Actinomycetes</taxon>
        <taxon>Pseudonocardiales</taxon>
        <taxon>Pseudonocardiaceae</taxon>
        <taxon>Amycolatopsis</taxon>
    </lineage>
</organism>
<sequence>MNGAEYPVAPPAVPAEPDHPGTLIQAGDGCRLWTTAVGEGEALIVCHGGPGLWDMFGDLAAVLATRLRVIRWDQRGCGRSERRGPYSLARTIADLDAVRRHYGLARAAVLGHSWGATLALRYALAHPAHVTKLVYVSGTGLGRAWHPAYERDFAARLGEDLPRLRDLNSRARTPAEDRELAVLQWSADFPDPSTARTHAERMATPWFPINYDCNAAINTEEKRQSPTEAELIAACRGLPTPALVVDGDQDIRPRWAVDSLEAALPTTNRVTLPGVGHVPWLEAPDAVAEAVLDFLAPQP</sequence>
<dbReference type="InterPro" id="IPR002410">
    <property type="entry name" value="Peptidase_S33"/>
</dbReference>
<dbReference type="Gene3D" id="3.40.50.1820">
    <property type="entry name" value="alpha/beta hydrolase"/>
    <property type="match status" value="1"/>
</dbReference>
<gene>
    <name evidence="4" type="ORF">QRX50_17925</name>
</gene>
<dbReference type="InterPro" id="IPR029058">
    <property type="entry name" value="AB_hydrolase_fold"/>
</dbReference>
<dbReference type="EMBL" id="CP127294">
    <property type="protein sequence ID" value="WIX82507.1"/>
    <property type="molecule type" value="Genomic_DNA"/>
</dbReference>
<dbReference type="Proteomes" id="UP001236014">
    <property type="component" value="Chromosome"/>
</dbReference>
<keyword evidence="5" id="KW-1185">Reference proteome</keyword>
<proteinExistence type="inferred from homology"/>
<dbReference type="PRINTS" id="PR00793">
    <property type="entry name" value="PROAMNOPTASE"/>
</dbReference>
<dbReference type="Pfam" id="PF00561">
    <property type="entry name" value="Abhydrolase_1"/>
    <property type="match status" value="1"/>
</dbReference>
<dbReference type="InterPro" id="IPR050266">
    <property type="entry name" value="AB_hydrolase_sf"/>
</dbReference>
<dbReference type="SUPFAM" id="SSF53474">
    <property type="entry name" value="alpha/beta-Hydrolases"/>
    <property type="match status" value="1"/>
</dbReference>
<dbReference type="PANTHER" id="PTHR43798:SF27">
    <property type="entry name" value="HYDROLASE ALPHA_BETA HYDROLASE FOLD FAMILY"/>
    <property type="match status" value="1"/>
</dbReference>
<dbReference type="PANTHER" id="PTHR43798">
    <property type="entry name" value="MONOACYLGLYCEROL LIPASE"/>
    <property type="match status" value="1"/>
</dbReference>
<name>A0A9Y2ILW2_9PSEU</name>
<evidence type="ECO:0000313" key="4">
    <source>
        <dbReference type="EMBL" id="WIX82507.1"/>
    </source>
</evidence>
<dbReference type="GO" id="GO:0006508">
    <property type="term" value="P:proteolysis"/>
    <property type="evidence" value="ECO:0007669"/>
    <property type="project" value="InterPro"/>
</dbReference>
<reference evidence="4 5" key="1">
    <citation type="submission" date="2023-06" db="EMBL/GenBank/DDBJ databases">
        <authorList>
            <person name="Oyuntsetseg B."/>
            <person name="Kim S.B."/>
        </authorList>
    </citation>
    <scope>NUCLEOTIDE SEQUENCE [LARGE SCALE GENOMIC DNA]</scope>
    <source>
        <strain evidence="4 5">2-15</strain>
    </source>
</reference>
<dbReference type="AlphaFoldDB" id="A0A9Y2ILW2"/>
<comment type="similarity">
    <text evidence="1">Belongs to the peptidase S33 family.</text>
</comment>
<feature type="domain" description="AB hydrolase-1" evidence="3">
    <location>
        <begin position="42"/>
        <end position="168"/>
    </location>
</feature>
<dbReference type="InterPro" id="IPR000073">
    <property type="entry name" value="AB_hydrolase_1"/>
</dbReference>
<evidence type="ECO:0000259" key="3">
    <source>
        <dbReference type="Pfam" id="PF00561"/>
    </source>
</evidence>
<dbReference type="GO" id="GO:0004177">
    <property type="term" value="F:aminopeptidase activity"/>
    <property type="evidence" value="ECO:0007669"/>
    <property type="project" value="UniProtKB-EC"/>
</dbReference>
<dbReference type="PRINTS" id="PR00111">
    <property type="entry name" value="ABHYDROLASE"/>
</dbReference>
<keyword evidence="2 4" id="KW-0378">Hydrolase</keyword>
<evidence type="ECO:0000313" key="5">
    <source>
        <dbReference type="Proteomes" id="UP001236014"/>
    </source>
</evidence>
<dbReference type="KEGG" id="acab:QRX50_17925"/>
<dbReference type="RefSeq" id="WP_285973075.1">
    <property type="nucleotide sequence ID" value="NZ_CP127294.1"/>
</dbReference>
<evidence type="ECO:0000256" key="2">
    <source>
        <dbReference type="ARBA" id="ARBA00022801"/>
    </source>
</evidence>
<dbReference type="GO" id="GO:0016020">
    <property type="term" value="C:membrane"/>
    <property type="evidence" value="ECO:0007669"/>
    <property type="project" value="TreeGrafter"/>
</dbReference>
<protein>
    <submittedName>
        <fullName evidence="4">Alpha/beta hydrolase</fullName>
    </submittedName>
</protein>